<dbReference type="Gene3D" id="2.170.130.10">
    <property type="entry name" value="TonB-dependent receptor, plug domain"/>
    <property type="match status" value="1"/>
</dbReference>
<dbReference type="InterPro" id="IPR023997">
    <property type="entry name" value="TonB-dep_OMP_SusC/RagA_CS"/>
</dbReference>
<dbReference type="InterPro" id="IPR037066">
    <property type="entry name" value="Plug_dom_sf"/>
</dbReference>
<dbReference type="InterPro" id="IPR039426">
    <property type="entry name" value="TonB-dep_rcpt-like"/>
</dbReference>
<dbReference type="FunFam" id="2.60.40.1120:FF:000003">
    <property type="entry name" value="Outer membrane protein Omp121"/>
    <property type="match status" value="1"/>
</dbReference>
<comment type="subcellular location">
    <subcellularLocation>
        <location evidence="1 7">Cell outer membrane</location>
        <topology evidence="1 7">Multi-pass membrane protein</topology>
    </subcellularLocation>
</comment>
<keyword evidence="5 7" id="KW-0472">Membrane</keyword>
<dbReference type="InterPro" id="IPR023996">
    <property type="entry name" value="TonB-dep_OMP_SusC/RagA"/>
</dbReference>
<comment type="similarity">
    <text evidence="7">Belongs to the TonB-dependent receptor family.</text>
</comment>
<dbReference type="NCBIfam" id="TIGR04057">
    <property type="entry name" value="SusC_RagA_signa"/>
    <property type="match status" value="1"/>
</dbReference>
<dbReference type="Gene3D" id="2.60.40.1120">
    <property type="entry name" value="Carboxypeptidase-like, regulatory domain"/>
    <property type="match status" value="1"/>
</dbReference>
<dbReference type="InterPro" id="IPR012910">
    <property type="entry name" value="Plug_dom"/>
</dbReference>
<name>A0A948TMG1_9BACT</name>
<dbReference type="SUPFAM" id="SSF56935">
    <property type="entry name" value="Porins"/>
    <property type="match status" value="1"/>
</dbReference>
<comment type="caution">
    <text evidence="10">The sequence shown here is derived from an EMBL/GenBank/DDBJ whole genome shotgun (WGS) entry which is preliminary data.</text>
</comment>
<evidence type="ECO:0000259" key="9">
    <source>
        <dbReference type="Pfam" id="PF07715"/>
    </source>
</evidence>
<keyword evidence="3 7" id="KW-1134">Transmembrane beta strand</keyword>
<evidence type="ECO:0000256" key="7">
    <source>
        <dbReference type="PROSITE-ProRule" id="PRU01360"/>
    </source>
</evidence>
<evidence type="ECO:0000256" key="5">
    <source>
        <dbReference type="ARBA" id="ARBA00023136"/>
    </source>
</evidence>
<dbReference type="GO" id="GO:0009279">
    <property type="term" value="C:cell outer membrane"/>
    <property type="evidence" value="ECO:0007669"/>
    <property type="project" value="UniProtKB-SubCell"/>
</dbReference>
<dbReference type="Pfam" id="PF13715">
    <property type="entry name" value="CarbopepD_reg_2"/>
    <property type="match status" value="1"/>
</dbReference>
<organism evidence="10 11">
    <name type="scientific">Candidatus Phocaeicola excrementipullorum</name>
    <dbReference type="NCBI Taxonomy" id="2838731"/>
    <lineage>
        <taxon>Bacteria</taxon>
        <taxon>Pseudomonadati</taxon>
        <taxon>Bacteroidota</taxon>
        <taxon>Bacteroidia</taxon>
        <taxon>Bacteroidales</taxon>
        <taxon>Bacteroidaceae</taxon>
        <taxon>Phocaeicola</taxon>
    </lineage>
</organism>
<evidence type="ECO:0000256" key="2">
    <source>
        <dbReference type="ARBA" id="ARBA00022448"/>
    </source>
</evidence>
<feature type="signal peptide" evidence="8">
    <location>
        <begin position="1"/>
        <end position="28"/>
    </location>
</feature>
<dbReference type="NCBIfam" id="TIGR04056">
    <property type="entry name" value="OMP_RagA_SusC"/>
    <property type="match status" value="1"/>
</dbReference>
<dbReference type="InterPro" id="IPR008969">
    <property type="entry name" value="CarboxyPept-like_regulatory"/>
</dbReference>
<evidence type="ECO:0000313" key="10">
    <source>
        <dbReference type="EMBL" id="MBU3856121.1"/>
    </source>
</evidence>
<dbReference type="AlphaFoldDB" id="A0A948TMG1"/>
<evidence type="ECO:0000313" key="11">
    <source>
        <dbReference type="Proteomes" id="UP000784286"/>
    </source>
</evidence>
<feature type="domain" description="TonB-dependent receptor plug" evidence="9">
    <location>
        <begin position="121"/>
        <end position="226"/>
    </location>
</feature>
<dbReference type="Pfam" id="PF07715">
    <property type="entry name" value="Plug"/>
    <property type="match status" value="1"/>
</dbReference>
<keyword evidence="6 7" id="KW-0998">Cell outer membrane</keyword>
<keyword evidence="8" id="KW-0732">Signal</keyword>
<gene>
    <name evidence="10" type="ORF">H9928_06135</name>
</gene>
<dbReference type="Gene3D" id="2.40.170.20">
    <property type="entry name" value="TonB-dependent receptor, beta-barrel domain"/>
    <property type="match status" value="1"/>
</dbReference>
<evidence type="ECO:0000256" key="8">
    <source>
        <dbReference type="SAM" id="SignalP"/>
    </source>
</evidence>
<accession>A0A948TMG1</accession>
<reference evidence="10" key="2">
    <citation type="submission" date="2021-04" db="EMBL/GenBank/DDBJ databases">
        <authorList>
            <person name="Gilroy R."/>
        </authorList>
    </citation>
    <scope>NUCLEOTIDE SEQUENCE</scope>
    <source>
        <strain evidence="10">8470</strain>
    </source>
</reference>
<evidence type="ECO:0000256" key="3">
    <source>
        <dbReference type="ARBA" id="ARBA00022452"/>
    </source>
</evidence>
<evidence type="ECO:0000256" key="4">
    <source>
        <dbReference type="ARBA" id="ARBA00022692"/>
    </source>
</evidence>
<evidence type="ECO:0000256" key="6">
    <source>
        <dbReference type="ARBA" id="ARBA00023237"/>
    </source>
</evidence>
<dbReference type="SUPFAM" id="SSF49464">
    <property type="entry name" value="Carboxypeptidase regulatory domain-like"/>
    <property type="match status" value="1"/>
</dbReference>
<reference evidence="10" key="1">
    <citation type="journal article" date="2021" name="PeerJ">
        <title>Extensive microbial diversity within the chicken gut microbiome revealed by metagenomics and culture.</title>
        <authorList>
            <person name="Gilroy R."/>
            <person name="Ravi A."/>
            <person name="Getino M."/>
            <person name="Pursley I."/>
            <person name="Horton D.L."/>
            <person name="Alikhan N.F."/>
            <person name="Baker D."/>
            <person name="Gharbi K."/>
            <person name="Hall N."/>
            <person name="Watson M."/>
            <person name="Adriaenssens E.M."/>
            <person name="Foster-Nyarko E."/>
            <person name="Jarju S."/>
            <person name="Secka A."/>
            <person name="Antonio M."/>
            <person name="Oren A."/>
            <person name="Chaudhuri R.R."/>
            <person name="La Ragione R."/>
            <person name="Hildebrand F."/>
            <person name="Pallen M.J."/>
        </authorList>
    </citation>
    <scope>NUCLEOTIDE SEQUENCE</scope>
    <source>
        <strain evidence="10">8470</strain>
    </source>
</reference>
<keyword evidence="10" id="KW-0675">Receptor</keyword>
<protein>
    <submittedName>
        <fullName evidence="10">TonB-dependent receptor</fullName>
    </submittedName>
</protein>
<feature type="chain" id="PRO_5037806295" evidence="8">
    <location>
        <begin position="29"/>
        <end position="1008"/>
    </location>
</feature>
<keyword evidence="4 7" id="KW-0812">Transmembrane</keyword>
<dbReference type="EMBL" id="JAHLFJ010000057">
    <property type="protein sequence ID" value="MBU3856121.1"/>
    <property type="molecule type" value="Genomic_DNA"/>
</dbReference>
<dbReference type="InterPro" id="IPR036942">
    <property type="entry name" value="Beta-barrel_TonB_sf"/>
</dbReference>
<proteinExistence type="inferred from homology"/>
<dbReference type="Proteomes" id="UP000784286">
    <property type="component" value="Unassembled WGS sequence"/>
</dbReference>
<dbReference type="PROSITE" id="PS52016">
    <property type="entry name" value="TONB_DEPENDENT_REC_3"/>
    <property type="match status" value="1"/>
</dbReference>
<evidence type="ECO:0000256" key="1">
    <source>
        <dbReference type="ARBA" id="ARBA00004571"/>
    </source>
</evidence>
<keyword evidence="2 7" id="KW-0813">Transport</keyword>
<sequence length="1008" mass="111618">MQNNAFISLKKRMPALLGCLLVTASAFSQELTISGTVLDSAGEPVIGANVVQQGTTNGAVTDLNGKFSLNVPKGSILLVSYIGYTDQNVTVSGNQPIIITLKDNTELLDEVVVIGYGTMKKSDLTGAVGSVGSKDIRNSPASNIGQALQGKVAGLQIVDSGKPGDNVTIRVRGVGSINDSNPLVVIDGVPTDLGLNAINMADVDRVDVLKDASATAIYGSRGANGVVMITTRRGESGKGKLSFSGNWAIQQITNQPEMLNAQQYAAYSNDMLSAAGQATNPLWTDPNSLTQSTDWLDEMFHSGVTQNYTLSYSGGNEKSHYYISGGFINQTGTVETVIYRRFTFQANTDSQVLSWLKFSNNLTFSTDRKKQGTYSIADAMKALPTQPVKTEDGGWSYPGYPDYDNRSQANWYGTMRNPIGPMYNDSSETDGYNFLANISAEIKFCEWLQFKSTFGYDAKFWYSNNFFPKYDWTASGETGESSKYQSSDKSFTYLWDNYFTFNKDFGKHHVDAMLGSSAQWNKYDYMNGNVSEFLFDEFNQLSNAKNITSLTGSMNEWALLSYMARANYNFDDKYFVTATVRRDGSSRFGKNNRWGTFPSASLAWRISKESWFPQNNIVSDLKLRAGYGVTGNQASIGNYDFAALFDIRKYAFGGKVVDALTTTSLYNPDIRWEAIHQANIGIDLSLFNSRINLSVDGYIKSTKDMLVEASVPITAGFDETVSSCKTNAGKVRNKGFELALHTYNFTGGEFNWDTSLNVTYNKNEIIDLNSDIPMMRNELGGEHVTRLANGFPINTFYGYVTDGIFQNQEEIDAHAFQSTETRPGDIRFKDLNNDGKINEEDRTTIGDPNPKWIFSMMNNLSYKGFDLSIYLQGVSGNDIFNANNISNEGMAGAANQTTAVLDRWTGEGTSYSMPRAILNDPAKNNRNSDRWVENGSYLRIKNITLGYNFPKKWTSKLTLENARIFISCENVATITSYSGFDPEVDVNGIDNNRYPISRTFNLGLNFNF</sequence>